<dbReference type="EMBL" id="BAABJY010000001">
    <property type="protein sequence ID" value="GAA4857794.1"/>
    <property type="molecule type" value="Genomic_DNA"/>
</dbReference>
<dbReference type="Proteomes" id="UP001501323">
    <property type="component" value="Unassembled WGS sequence"/>
</dbReference>
<comment type="caution">
    <text evidence="1">The sequence shown here is derived from an EMBL/GenBank/DDBJ whole genome shotgun (WGS) entry which is preliminary data.</text>
</comment>
<proteinExistence type="predicted"/>
<evidence type="ECO:0000313" key="2">
    <source>
        <dbReference type="Proteomes" id="UP001501323"/>
    </source>
</evidence>
<evidence type="ECO:0008006" key="3">
    <source>
        <dbReference type="Google" id="ProtNLM"/>
    </source>
</evidence>
<accession>A0ABP9DR91</accession>
<gene>
    <name evidence="1" type="ORF">GCM10023332_06970</name>
</gene>
<keyword evidence="2" id="KW-1185">Reference proteome</keyword>
<name>A0ABP9DR91_9GAMM</name>
<sequence>MDASVTGVLGTTGFAAPARAAGMEEMGGIEMRQVLFSLIALFALLAPVSSLGSEQSDKLAAILEQQRQIQTGLAAGETYGLTPRQLGVVRKAQAEVFRLVEGKISMDELDIEQKVRLENALERINTQVKGGDLDHAASGEQEICKRVRRSGATLKTTVCATRAEWDRVRQDSRDSLEKRRVCEDCSG</sequence>
<evidence type="ECO:0000313" key="1">
    <source>
        <dbReference type="EMBL" id="GAA4857794.1"/>
    </source>
</evidence>
<organism evidence="1 2">
    <name type="scientific">Luteimonas vadosa</name>
    <dbReference type="NCBI Taxonomy" id="1165507"/>
    <lineage>
        <taxon>Bacteria</taxon>
        <taxon>Pseudomonadati</taxon>
        <taxon>Pseudomonadota</taxon>
        <taxon>Gammaproteobacteria</taxon>
        <taxon>Lysobacterales</taxon>
        <taxon>Lysobacteraceae</taxon>
        <taxon>Luteimonas</taxon>
    </lineage>
</organism>
<reference evidence="2" key="1">
    <citation type="journal article" date="2019" name="Int. J. Syst. Evol. Microbiol.">
        <title>The Global Catalogue of Microorganisms (GCM) 10K type strain sequencing project: providing services to taxonomists for standard genome sequencing and annotation.</title>
        <authorList>
            <consortium name="The Broad Institute Genomics Platform"/>
            <consortium name="The Broad Institute Genome Sequencing Center for Infectious Disease"/>
            <person name="Wu L."/>
            <person name="Ma J."/>
        </authorList>
    </citation>
    <scope>NUCLEOTIDE SEQUENCE [LARGE SCALE GENOMIC DNA]</scope>
    <source>
        <strain evidence="2">JCM 18392</strain>
    </source>
</reference>
<protein>
    <recommendedName>
        <fullName evidence="3">DUF1318 domain-containing protein</fullName>
    </recommendedName>
</protein>